<reference evidence="2 3" key="1">
    <citation type="journal article" date="2018" name="Cell">
        <title>The Chara Genome: Secondary Complexity and Implications for Plant Terrestrialization.</title>
        <authorList>
            <person name="Nishiyama T."/>
            <person name="Sakayama H."/>
            <person name="Vries J.D."/>
            <person name="Buschmann H."/>
            <person name="Saint-Marcoux D."/>
            <person name="Ullrich K.K."/>
            <person name="Haas F.B."/>
            <person name="Vanderstraeten L."/>
            <person name="Becker D."/>
            <person name="Lang D."/>
            <person name="Vosolsobe S."/>
            <person name="Rombauts S."/>
            <person name="Wilhelmsson P.K.I."/>
            <person name="Janitza P."/>
            <person name="Kern R."/>
            <person name="Heyl A."/>
            <person name="Rumpler F."/>
            <person name="Villalobos L.I.A.C."/>
            <person name="Clay J.M."/>
            <person name="Skokan R."/>
            <person name="Toyoda A."/>
            <person name="Suzuki Y."/>
            <person name="Kagoshima H."/>
            <person name="Schijlen E."/>
            <person name="Tajeshwar N."/>
            <person name="Catarino B."/>
            <person name="Hetherington A.J."/>
            <person name="Saltykova A."/>
            <person name="Bonnot C."/>
            <person name="Breuninger H."/>
            <person name="Symeonidi A."/>
            <person name="Radhakrishnan G.V."/>
            <person name="Van Nieuwerburgh F."/>
            <person name="Deforce D."/>
            <person name="Chang C."/>
            <person name="Karol K.G."/>
            <person name="Hedrich R."/>
            <person name="Ulvskov P."/>
            <person name="Glockner G."/>
            <person name="Delwiche C.F."/>
            <person name="Petrasek J."/>
            <person name="Van de Peer Y."/>
            <person name="Friml J."/>
            <person name="Beilby M."/>
            <person name="Dolan L."/>
            <person name="Kohara Y."/>
            <person name="Sugano S."/>
            <person name="Fujiyama A."/>
            <person name="Delaux P.-M."/>
            <person name="Quint M."/>
            <person name="TheiBen G."/>
            <person name="Hagemann M."/>
            <person name="Harholt J."/>
            <person name="Dunand C."/>
            <person name="Zachgo S."/>
            <person name="Langdale J."/>
            <person name="Maumus F."/>
            <person name="Straeten D.V.D."/>
            <person name="Gould S.B."/>
            <person name="Rensing S.A."/>
        </authorList>
    </citation>
    <scope>NUCLEOTIDE SEQUENCE [LARGE SCALE GENOMIC DNA]</scope>
    <source>
        <strain evidence="2 3">S276</strain>
    </source>
</reference>
<feature type="region of interest" description="Disordered" evidence="1">
    <location>
        <begin position="841"/>
        <end position="883"/>
    </location>
</feature>
<organism evidence="2 3">
    <name type="scientific">Chara braunii</name>
    <name type="common">Braun's stonewort</name>
    <dbReference type="NCBI Taxonomy" id="69332"/>
    <lineage>
        <taxon>Eukaryota</taxon>
        <taxon>Viridiplantae</taxon>
        <taxon>Streptophyta</taxon>
        <taxon>Charophyceae</taxon>
        <taxon>Charales</taxon>
        <taxon>Characeae</taxon>
        <taxon>Chara</taxon>
    </lineage>
</organism>
<accession>A0A388JJV5</accession>
<protein>
    <submittedName>
        <fullName evidence="2">Uncharacterized protein</fullName>
    </submittedName>
</protein>
<gene>
    <name evidence="2" type="ORF">CBR_g75513</name>
</gene>
<evidence type="ECO:0000313" key="2">
    <source>
        <dbReference type="EMBL" id="GBG42121.1"/>
    </source>
</evidence>
<proteinExistence type="predicted"/>
<dbReference type="AlphaFoldDB" id="A0A388JJV5"/>
<feature type="region of interest" description="Disordered" evidence="1">
    <location>
        <begin position="678"/>
        <end position="738"/>
    </location>
</feature>
<name>A0A388JJV5_CHABU</name>
<keyword evidence="3" id="KW-1185">Reference proteome</keyword>
<evidence type="ECO:0000313" key="3">
    <source>
        <dbReference type="Proteomes" id="UP000265515"/>
    </source>
</evidence>
<feature type="non-terminal residue" evidence="2">
    <location>
        <position position="932"/>
    </location>
</feature>
<comment type="caution">
    <text evidence="2">The sequence shown here is derived from an EMBL/GenBank/DDBJ whole genome shotgun (WGS) entry which is preliminary data.</text>
</comment>
<evidence type="ECO:0000256" key="1">
    <source>
        <dbReference type="SAM" id="MobiDB-lite"/>
    </source>
</evidence>
<feature type="compositionally biased region" description="Gly residues" evidence="1">
    <location>
        <begin position="691"/>
        <end position="715"/>
    </location>
</feature>
<dbReference type="EMBL" id="BFEA01002626">
    <property type="protein sequence ID" value="GBG42121.1"/>
    <property type="molecule type" value="Genomic_DNA"/>
</dbReference>
<sequence length="932" mass="102568">MGNPSGKQAQVESWRRFCEDALQKTPYNHLWTLADDKTEQGIRKQNAALRSYFPFAMAGETSWKMGMDFFEKWETGRLLAPEGAKWIAKKKKVKGVKAGTGSCALAKQGKLGMQEAVHLVKCDHILVRLWNYYQFKYENRPDSDWTRSYPFLRKREAILVQFKSQGLDAALWDRSRKLVGDSSLFRDCPPFMGCEDDKSIKAMEKLVLNKKLSIDWKNKVLSVLTGSRSKSMDVSLAEGMVHIRWQDLGDVTSIAPFGVDPLEAQMKVVELEKAVGVTKCHVAVLDLCEPMDITQWTQQAFESLNALLQHLFPSHWTVIAFVPREHDYYFMTSLHHLSVVKLMAGKWVRRPQQKKSFAVGNNLYSVNDRMYILFKGDDLRENMSVVYDARLEAGDAAAVGAHVKVTPTDVSEMPFELCECPWSYLAVTAKNRIYEFLFLETRPRRDSDPEYIRRKEHMLALLDNYHSASRLNAKNFLDRLECLYFVELEQELMVASYSALIDTDEEATTGVIFDTNVPEEDSDTEEIALNYLPAPFLPPPGSSTAGSAVPPEDPSWKDESIHFEGHDHTRSSEADWGHDMIWHPGTIQPAIREGEWIMAVVDSVGQWEPCSRLPKSEYLQLASSGVADKVALESPRFQATDPAVVKHADRLFLELQDKGWLELSDEFYDFDTSPWKGSVDWKVPPTTGSQGSAGGGPPGPPGGGGGGGSGKGTGEGVASRGSVGTHDQGRTLESGDQVGLLNVADKTTVGASKSAKFADIQTSQNVEPPPLDAAKPVGVRAASTTHWSAFPSTTDFAASVGTGRGSSVGVPITDVEYKSAAIPTKPPEVHDGEPVLRSATGAEVSKTGAKTKSAGIRTSVSSGAPSDDFPTRQGTASAVGDGQPAEFNARLDSGAPSVLCNLNSAGIRTCWGRWWSGRGGRTAGGWRRCWLR</sequence>
<dbReference type="Proteomes" id="UP000265515">
    <property type="component" value="Unassembled WGS sequence"/>
</dbReference>